<protein>
    <submittedName>
        <fullName evidence="1">Beta-1,4-N-acetylglucosamine oligosaccharide 6-O-sulfotransferase NodH</fullName>
    </submittedName>
</protein>
<dbReference type="InterPro" id="IPR027417">
    <property type="entry name" value="P-loop_NTPase"/>
</dbReference>
<dbReference type="SUPFAM" id="SSF52540">
    <property type="entry name" value="P-loop containing nucleoside triphosphate hydrolases"/>
    <property type="match status" value="1"/>
</dbReference>
<evidence type="ECO:0000313" key="1">
    <source>
        <dbReference type="EMBL" id="SDE59498.1"/>
    </source>
</evidence>
<evidence type="ECO:0000313" key="2">
    <source>
        <dbReference type="Proteomes" id="UP000199628"/>
    </source>
</evidence>
<sequence length="250" mass="28887">MTEKTGADRQTRFLIIGLPRSGTTYLMTLLNSHPRITCAGEQFNPYAIIGAREEDRTRPALLARDRAPRYFARQFFKEHAGGPHAAVGYKYMIGHNIRILSELPDQEDLKLIYVHRQNKLAQVASLIKADKSKRWAQVEADTHVSERIKAGTFQISQYWHEFETYDYLFSQWFEQLPHHRMAVEYREMFEPDFNARLCGFLGLDEDADMASPLVKQGSDTILDRFEDPEPIRAYFTALGRKGWLGREIGA</sequence>
<dbReference type="AlphaFoldDB" id="A0A1G7E6X5"/>
<gene>
    <name evidence="1" type="ORF">SAMN04488239_12415</name>
</gene>
<dbReference type="STRING" id="639004.SAMN04488239_12415"/>
<dbReference type="Gene3D" id="3.40.50.300">
    <property type="entry name" value="P-loop containing nucleotide triphosphate hydrolases"/>
    <property type="match status" value="1"/>
</dbReference>
<dbReference type="Pfam" id="PF13469">
    <property type="entry name" value="Sulfotransfer_3"/>
    <property type="match status" value="1"/>
</dbReference>
<accession>A0A1G7E6X5</accession>
<dbReference type="RefSeq" id="WP_176828188.1">
    <property type="nucleotide sequence ID" value="NZ_FMZV01000024.1"/>
</dbReference>
<proteinExistence type="predicted"/>
<dbReference type="GO" id="GO:0016740">
    <property type="term" value="F:transferase activity"/>
    <property type="evidence" value="ECO:0007669"/>
    <property type="project" value="UniProtKB-KW"/>
</dbReference>
<organism evidence="1 2">
    <name type="scientific">Ruegeria marina</name>
    <dbReference type="NCBI Taxonomy" id="639004"/>
    <lineage>
        <taxon>Bacteria</taxon>
        <taxon>Pseudomonadati</taxon>
        <taxon>Pseudomonadota</taxon>
        <taxon>Alphaproteobacteria</taxon>
        <taxon>Rhodobacterales</taxon>
        <taxon>Roseobacteraceae</taxon>
        <taxon>Ruegeria</taxon>
    </lineage>
</organism>
<keyword evidence="1" id="KW-0808">Transferase</keyword>
<dbReference type="Proteomes" id="UP000199628">
    <property type="component" value="Unassembled WGS sequence"/>
</dbReference>
<keyword evidence="2" id="KW-1185">Reference proteome</keyword>
<reference evidence="2" key="1">
    <citation type="submission" date="2016-10" db="EMBL/GenBank/DDBJ databases">
        <authorList>
            <person name="Varghese N."/>
            <person name="Submissions S."/>
        </authorList>
    </citation>
    <scope>NUCLEOTIDE SEQUENCE [LARGE SCALE GENOMIC DNA]</scope>
    <source>
        <strain evidence="2">CGMCC 1.9108</strain>
    </source>
</reference>
<name>A0A1G7E6X5_9RHOB</name>
<dbReference type="EMBL" id="FMZV01000024">
    <property type="protein sequence ID" value="SDE59498.1"/>
    <property type="molecule type" value="Genomic_DNA"/>
</dbReference>